<gene>
    <name evidence="1" type="ORF">Lbru_2536</name>
</gene>
<protein>
    <submittedName>
        <fullName evidence="1">Uncharacterized protein</fullName>
    </submittedName>
</protein>
<evidence type="ECO:0000313" key="2">
    <source>
        <dbReference type="Proteomes" id="UP000054742"/>
    </source>
</evidence>
<organism evidence="1 2">
    <name type="scientific">Legionella brunensis</name>
    <dbReference type="NCBI Taxonomy" id="29422"/>
    <lineage>
        <taxon>Bacteria</taxon>
        <taxon>Pseudomonadati</taxon>
        <taxon>Pseudomonadota</taxon>
        <taxon>Gammaproteobacteria</taxon>
        <taxon>Legionellales</taxon>
        <taxon>Legionellaceae</taxon>
        <taxon>Legionella</taxon>
    </lineage>
</organism>
<keyword evidence="2" id="KW-1185">Reference proteome</keyword>
<dbReference type="EMBL" id="LNXV01000033">
    <property type="protein sequence ID" value="KTC78244.1"/>
    <property type="molecule type" value="Genomic_DNA"/>
</dbReference>
<sequence>MLICYLFMEKEVIISPTPKSPRKQPKNMLVYTCYYHPWVGCSPQPLATTILATGKVLDKWYKTRLDGQF</sequence>
<reference evidence="1 2" key="1">
    <citation type="submission" date="2015-11" db="EMBL/GenBank/DDBJ databases">
        <title>Genomic analysis of 38 Legionella species identifies large and diverse effector repertoires.</title>
        <authorList>
            <person name="Burstein D."/>
            <person name="Amaro F."/>
            <person name="Zusman T."/>
            <person name="Lifshitz Z."/>
            <person name="Cohen O."/>
            <person name="Gilbert J.A."/>
            <person name="Pupko T."/>
            <person name="Shuman H.A."/>
            <person name="Segal G."/>
        </authorList>
    </citation>
    <scope>NUCLEOTIDE SEQUENCE [LARGE SCALE GENOMIC DNA]</scope>
    <source>
        <strain evidence="1 2">ATCC 43878</strain>
    </source>
</reference>
<dbReference type="STRING" id="29422.Lbru_2536"/>
<dbReference type="Proteomes" id="UP000054742">
    <property type="component" value="Unassembled WGS sequence"/>
</dbReference>
<dbReference type="AlphaFoldDB" id="A0A0W0S5A6"/>
<comment type="caution">
    <text evidence="1">The sequence shown here is derived from an EMBL/GenBank/DDBJ whole genome shotgun (WGS) entry which is preliminary data.</text>
</comment>
<name>A0A0W0S5A6_9GAMM</name>
<dbReference type="PATRIC" id="fig|29422.6.peg.2699"/>
<evidence type="ECO:0000313" key="1">
    <source>
        <dbReference type="EMBL" id="KTC78244.1"/>
    </source>
</evidence>
<accession>A0A0W0S5A6</accession>
<proteinExistence type="predicted"/>